<dbReference type="Proteomes" id="UP000001396">
    <property type="component" value="Unassembled WGS sequence"/>
</dbReference>
<feature type="compositionally biased region" description="Pro residues" evidence="1">
    <location>
        <begin position="7"/>
        <end position="17"/>
    </location>
</feature>
<proteinExistence type="predicted"/>
<dbReference type="GO" id="GO:0005634">
    <property type="term" value="C:nucleus"/>
    <property type="evidence" value="ECO:0007669"/>
    <property type="project" value="TreeGrafter"/>
</dbReference>
<feature type="region of interest" description="Disordered" evidence="1">
    <location>
        <begin position="1"/>
        <end position="46"/>
    </location>
</feature>
<sequence length="202" mass="23775">MADPSSSPSPSPSPSSPPLSECNSPPIRNENSNVSTKRSPKNSPKRKYLRKTFKSLCINTLHWSKGDWTEEEDELLIELYNRIGCDWMKISSLLGTRSNKQCRNRYVSVLEPRINGERGIPWTIYEDLIIISNYPKYHHSWMDYTQHLAKRTNDDIKNRWLKTLSVDEKRGYYNQFLDLYGNIIQCSEIYEVSPKWYLHRKI</sequence>
<dbReference type="Gene3D" id="1.10.10.60">
    <property type="entry name" value="Homeodomain-like"/>
    <property type="match status" value="2"/>
</dbReference>
<dbReference type="GeneID" id="31360149"/>
<feature type="domain" description="Myb-like" evidence="2">
    <location>
        <begin position="121"/>
        <end position="164"/>
    </location>
</feature>
<dbReference type="CDD" id="cd00167">
    <property type="entry name" value="SANT"/>
    <property type="match status" value="1"/>
</dbReference>
<dbReference type="InParanoid" id="D3B871"/>
<dbReference type="GO" id="GO:0000978">
    <property type="term" value="F:RNA polymerase II cis-regulatory region sequence-specific DNA binding"/>
    <property type="evidence" value="ECO:0007669"/>
    <property type="project" value="TreeGrafter"/>
</dbReference>
<comment type="caution">
    <text evidence="4">The sequence shown here is derived from an EMBL/GenBank/DDBJ whole genome shotgun (WGS) entry which is preliminary data.</text>
</comment>
<evidence type="ECO:0000313" key="4">
    <source>
        <dbReference type="EMBL" id="EFA82239.1"/>
    </source>
</evidence>
<dbReference type="GO" id="GO:0000981">
    <property type="term" value="F:DNA-binding transcription factor activity, RNA polymerase II-specific"/>
    <property type="evidence" value="ECO:0007669"/>
    <property type="project" value="TreeGrafter"/>
</dbReference>
<organism evidence="4 5">
    <name type="scientific">Heterostelium pallidum (strain ATCC 26659 / Pp 5 / PN500)</name>
    <name type="common">Cellular slime mold</name>
    <name type="synonym">Polysphondylium pallidum</name>
    <dbReference type="NCBI Taxonomy" id="670386"/>
    <lineage>
        <taxon>Eukaryota</taxon>
        <taxon>Amoebozoa</taxon>
        <taxon>Evosea</taxon>
        <taxon>Eumycetozoa</taxon>
        <taxon>Dictyostelia</taxon>
        <taxon>Acytosteliales</taxon>
        <taxon>Acytosteliaceae</taxon>
        <taxon>Heterostelium</taxon>
    </lineage>
</organism>
<dbReference type="PROSITE" id="PS51294">
    <property type="entry name" value="HTH_MYB"/>
    <property type="match status" value="1"/>
</dbReference>
<feature type="domain" description="HTH myb-type" evidence="3">
    <location>
        <begin position="65"/>
        <end position="114"/>
    </location>
</feature>
<evidence type="ECO:0000259" key="3">
    <source>
        <dbReference type="PROSITE" id="PS51294"/>
    </source>
</evidence>
<dbReference type="STRING" id="670386.D3B871"/>
<dbReference type="AlphaFoldDB" id="D3B871"/>
<gene>
    <name evidence="4" type="ORF">PPL_04662</name>
</gene>
<reference evidence="4 5" key="1">
    <citation type="journal article" date="2011" name="Genome Res.">
        <title>Phylogeny-wide analysis of social amoeba genomes highlights ancient origins for complex intercellular communication.</title>
        <authorList>
            <person name="Heidel A.J."/>
            <person name="Lawal H.M."/>
            <person name="Felder M."/>
            <person name="Schilde C."/>
            <person name="Helps N.R."/>
            <person name="Tunggal B."/>
            <person name="Rivero F."/>
            <person name="John U."/>
            <person name="Schleicher M."/>
            <person name="Eichinger L."/>
            <person name="Platzer M."/>
            <person name="Noegel A.A."/>
            <person name="Schaap P."/>
            <person name="Gloeckner G."/>
        </authorList>
    </citation>
    <scope>NUCLEOTIDE SEQUENCE [LARGE SCALE GENOMIC DNA]</scope>
    <source>
        <strain evidence="5">ATCC 26659 / Pp 5 / PN500</strain>
    </source>
</reference>
<name>D3B871_HETP5</name>
<dbReference type="OMA" id="WTQVEDE"/>
<dbReference type="PANTHER" id="PTHR45614">
    <property type="entry name" value="MYB PROTEIN-RELATED"/>
    <property type="match status" value="1"/>
</dbReference>
<dbReference type="RefSeq" id="XP_020434356.1">
    <property type="nucleotide sequence ID" value="XM_020575561.1"/>
</dbReference>
<dbReference type="Pfam" id="PF00249">
    <property type="entry name" value="Myb_DNA-binding"/>
    <property type="match status" value="1"/>
</dbReference>
<evidence type="ECO:0000256" key="1">
    <source>
        <dbReference type="SAM" id="MobiDB-lite"/>
    </source>
</evidence>
<evidence type="ECO:0000259" key="2">
    <source>
        <dbReference type="PROSITE" id="PS50090"/>
    </source>
</evidence>
<evidence type="ECO:0000313" key="5">
    <source>
        <dbReference type="Proteomes" id="UP000001396"/>
    </source>
</evidence>
<keyword evidence="5" id="KW-1185">Reference proteome</keyword>
<accession>D3B871</accession>
<dbReference type="SUPFAM" id="SSF46689">
    <property type="entry name" value="Homeodomain-like"/>
    <property type="match status" value="1"/>
</dbReference>
<dbReference type="InterPro" id="IPR017930">
    <property type="entry name" value="Myb_dom"/>
</dbReference>
<dbReference type="InterPro" id="IPR050560">
    <property type="entry name" value="MYB_TF"/>
</dbReference>
<evidence type="ECO:0008006" key="6">
    <source>
        <dbReference type="Google" id="ProtNLM"/>
    </source>
</evidence>
<dbReference type="EMBL" id="ADBJ01000020">
    <property type="protein sequence ID" value="EFA82239.1"/>
    <property type="molecule type" value="Genomic_DNA"/>
</dbReference>
<dbReference type="InterPro" id="IPR001005">
    <property type="entry name" value="SANT/Myb"/>
</dbReference>
<protein>
    <recommendedName>
        <fullName evidence="6">Myb-like DNA-binding domain containing protein</fullName>
    </recommendedName>
</protein>
<dbReference type="SMART" id="SM00717">
    <property type="entry name" value="SANT"/>
    <property type="match status" value="1"/>
</dbReference>
<dbReference type="PROSITE" id="PS50090">
    <property type="entry name" value="MYB_LIKE"/>
    <property type="match status" value="2"/>
</dbReference>
<dbReference type="InterPro" id="IPR009057">
    <property type="entry name" value="Homeodomain-like_sf"/>
</dbReference>
<feature type="domain" description="Myb-like" evidence="2">
    <location>
        <begin position="65"/>
        <end position="110"/>
    </location>
</feature>